<dbReference type="Pfam" id="PF03150">
    <property type="entry name" value="CCP_MauG"/>
    <property type="match status" value="1"/>
</dbReference>
<keyword evidence="2 8" id="KW-0349">Heme</keyword>
<dbReference type="GO" id="GO:0020037">
    <property type="term" value="F:heme binding"/>
    <property type="evidence" value="ECO:0007669"/>
    <property type="project" value="InterPro"/>
</dbReference>
<evidence type="ECO:0000256" key="4">
    <source>
        <dbReference type="ARBA" id="ARBA00022729"/>
    </source>
</evidence>
<evidence type="ECO:0000259" key="10">
    <source>
        <dbReference type="PROSITE" id="PS51007"/>
    </source>
</evidence>
<keyword evidence="7 9" id="KW-0408">Iron</keyword>
<feature type="binding site" description="covalent" evidence="8">
    <location>
        <position position="207"/>
    </location>
    <ligand>
        <name>heme c</name>
        <dbReference type="ChEBI" id="CHEBI:61717"/>
        <label>2</label>
    </ligand>
</feature>
<dbReference type="AlphaFoldDB" id="A0A840UUG8"/>
<dbReference type="InterPro" id="IPR036909">
    <property type="entry name" value="Cyt_c-like_dom_sf"/>
</dbReference>
<evidence type="ECO:0000256" key="1">
    <source>
        <dbReference type="ARBA" id="ARBA00004418"/>
    </source>
</evidence>
<evidence type="ECO:0000256" key="5">
    <source>
        <dbReference type="ARBA" id="ARBA00022764"/>
    </source>
</evidence>
<reference evidence="11 12" key="1">
    <citation type="submission" date="2020-08" db="EMBL/GenBank/DDBJ databases">
        <title>Genomic Encyclopedia of Type Strains, Phase IV (KMG-IV): sequencing the most valuable type-strain genomes for metagenomic binning, comparative biology and taxonomic classification.</title>
        <authorList>
            <person name="Goeker M."/>
        </authorList>
    </citation>
    <scope>NUCLEOTIDE SEQUENCE [LARGE SCALE GENOMIC DNA]</scope>
    <source>
        <strain evidence="11 12">DSM 28570</strain>
    </source>
</reference>
<dbReference type="FunFam" id="1.10.760.10:FF:000042">
    <property type="entry name" value="Cytochrome c peroxidase"/>
    <property type="match status" value="1"/>
</dbReference>
<dbReference type="PANTHER" id="PTHR30600:SF10">
    <property type="entry name" value="BLL6722 PROTEIN"/>
    <property type="match status" value="1"/>
</dbReference>
<feature type="binding site" description="covalent" evidence="8">
    <location>
        <position position="62"/>
    </location>
    <ligand>
        <name>heme c</name>
        <dbReference type="ChEBI" id="CHEBI:61717"/>
        <label>1</label>
    </ligand>
</feature>
<dbReference type="InterPro" id="IPR009056">
    <property type="entry name" value="Cyt_c-like_dom"/>
</dbReference>
<feature type="binding site" description="axial binding residue" evidence="9">
    <location>
        <position position="211"/>
    </location>
    <ligand>
        <name>heme c</name>
        <dbReference type="ChEBI" id="CHEBI:61717"/>
        <label>2</label>
    </ligand>
    <ligandPart>
        <name>Fe</name>
        <dbReference type="ChEBI" id="CHEBI:18248"/>
    </ligandPart>
</feature>
<comment type="subcellular location">
    <subcellularLocation>
        <location evidence="1">Periplasm</location>
    </subcellularLocation>
</comment>
<dbReference type="InterPro" id="IPR026259">
    <property type="entry name" value="MauG/Cytc_peroxidase"/>
</dbReference>
<evidence type="ECO:0000256" key="8">
    <source>
        <dbReference type="PIRSR" id="PIRSR000294-1"/>
    </source>
</evidence>
<dbReference type="Gene3D" id="1.10.760.10">
    <property type="entry name" value="Cytochrome c-like domain"/>
    <property type="match status" value="2"/>
</dbReference>
<keyword evidence="6 11" id="KW-0560">Oxidoreductase</keyword>
<evidence type="ECO:0000256" key="9">
    <source>
        <dbReference type="PIRSR" id="PIRSR000294-2"/>
    </source>
</evidence>
<accession>A0A840UUG8</accession>
<keyword evidence="11" id="KW-0575">Peroxidase</keyword>
<evidence type="ECO:0000256" key="3">
    <source>
        <dbReference type="ARBA" id="ARBA00022723"/>
    </source>
</evidence>
<name>A0A840UUG8_9BACT</name>
<feature type="binding site" description="axial binding residue" evidence="9">
    <location>
        <position position="66"/>
    </location>
    <ligand>
        <name>heme c</name>
        <dbReference type="ChEBI" id="CHEBI:61717"/>
        <label>1</label>
    </ligand>
    <ligandPart>
        <name>Fe</name>
        <dbReference type="ChEBI" id="CHEBI:18248"/>
    </ligandPart>
</feature>
<sequence length="351" mass="39658">MRRLLWIVISVICLPACGFGGSLEPFKEVPIPKSNPQTPEKVELGRKLFFDRRLSGDGTTNCGTCHDPEQGYSDGLELSLNYPTTRNWRNSPTLINVGFQKFLFHDGRAASLEDQALFPMMSAYEMNQNLDFMEEEIRSVPEYVSEFTKVFGDDDITRERVAMAIAAFERTIVSGDAPLDRFLRGDKDALSPDALKGYEVFTGKGKCTECHFGVNLADDRFHALNVPENPEHLKDPRIAATRRFVAKVYHFEDFRTLAEDPGRFLITKEQKDWKAFRTPTLREVAATAPYMHNGIYATLDETIEFFDMGGGKGNTVLKPLQLTAEEKRQLKVFLEHGLTGAPKAFTYPKIP</sequence>
<dbReference type="PROSITE" id="PS51007">
    <property type="entry name" value="CYTC"/>
    <property type="match status" value="1"/>
</dbReference>
<dbReference type="InterPro" id="IPR004852">
    <property type="entry name" value="Di-haem_cyt_c_peroxidsae"/>
</dbReference>
<gene>
    <name evidence="11" type="ORF">HNQ81_003087</name>
</gene>
<comment type="PTM">
    <text evidence="8">Binds 2 heme groups per subunit.</text>
</comment>
<dbReference type="PIRSF" id="PIRSF000294">
    <property type="entry name" value="Cytochrome-c_peroxidase"/>
    <property type="match status" value="1"/>
</dbReference>
<dbReference type="Proteomes" id="UP000539642">
    <property type="component" value="Unassembled WGS sequence"/>
</dbReference>
<evidence type="ECO:0000313" key="11">
    <source>
        <dbReference type="EMBL" id="MBB5349335.1"/>
    </source>
</evidence>
<protein>
    <submittedName>
        <fullName evidence="11">Cytochrome c peroxidase</fullName>
        <ecNumber evidence="11">1.11.1.5</ecNumber>
    </submittedName>
</protein>
<dbReference type="GO" id="GO:0046872">
    <property type="term" value="F:metal ion binding"/>
    <property type="evidence" value="ECO:0007669"/>
    <property type="project" value="UniProtKB-KW"/>
</dbReference>
<comment type="caution">
    <text evidence="11">The sequence shown here is derived from an EMBL/GenBank/DDBJ whole genome shotgun (WGS) entry which is preliminary data.</text>
</comment>
<evidence type="ECO:0000256" key="6">
    <source>
        <dbReference type="ARBA" id="ARBA00023002"/>
    </source>
</evidence>
<evidence type="ECO:0000256" key="7">
    <source>
        <dbReference type="ARBA" id="ARBA00023004"/>
    </source>
</evidence>
<proteinExistence type="predicted"/>
<keyword evidence="3 9" id="KW-0479">Metal-binding</keyword>
<organism evidence="11 12">
    <name type="scientific">Desulfoprunum benzoelyticum</name>
    <dbReference type="NCBI Taxonomy" id="1506996"/>
    <lineage>
        <taxon>Bacteria</taxon>
        <taxon>Pseudomonadati</taxon>
        <taxon>Thermodesulfobacteriota</taxon>
        <taxon>Desulfobulbia</taxon>
        <taxon>Desulfobulbales</taxon>
        <taxon>Desulfobulbaceae</taxon>
        <taxon>Desulfoprunum</taxon>
    </lineage>
</organism>
<dbReference type="EMBL" id="JACHEO010000023">
    <property type="protein sequence ID" value="MBB5349335.1"/>
    <property type="molecule type" value="Genomic_DNA"/>
</dbReference>
<comment type="cofactor">
    <cofactor evidence="8">
        <name>heme</name>
        <dbReference type="ChEBI" id="CHEBI:30413"/>
    </cofactor>
    <text evidence="8">Binds 2 heme groups.</text>
</comment>
<keyword evidence="4" id="KW-0732">Signal</keyword>
<dbReference type="EC" id="1.11.1.5" evidence="11"/>
<keyword evidence="12" id="KW-1185">Reference proteome</keyword>
<evidence type="ECO:0000313" key="12">
    <source>
        <dbReference type="Proteomes" id="UP000539642"/>
    </source>
</evidence>
<dbReference type="InterPro" id="IPR051395">
    <property type="entry name" value="Cytochrome_c_Peroxidase/MauG"/>
</dbReference>
<feature type="binding site" description="covalent" evidence="8">
    <location>
        <position position="65"/>
    </location>
    <ligand>
        <name>heme c</name>
        <dbReference type="ChEBI" id="CHEBI:61717"/>
        <label>1</label>
    </ligand>
</feature>
<feature type="domain" description="Cytochrome c" evidence="10">
    <location>
        <begin position="40"/>
        <end position="148"/>
    </location>
</feature>
<dbReference type="RefSeq" id="WP_183352138.1">
    <property type="nucleotide sequence ID" value="NZ_JACHEO010000023.1"/>
</dbReference>
<feature type="binding site" description="covalent" evidence="8">
    <location>
        <position position="210"/>
    </location>
    <ligand>
        <name>heme c</name>
        <dbReference type="ChEBI" id="CHEBI:61717"/>
        <label>2</label>
    </ligand>
</feature>
<dbReference type="GO" id="GO:0042597">
    <property type="term" value="C:periplasmic space"/>
    <property type="evidence" value="ECO:0007669"/>
    <property type="project" value="UniProtKB-SubCell"/>
</dbReference>
<evidence type="ECO:0000256" key="2">
    <source>
        <dbReference type="ARBA" id="ARBA00022617"/>
    </source>
</evidence>
<dbReference type="SUPFAM" id="SSF46626">
    <property type="entry name" value="Cytochrome c"/>
    <property type="match status" value="2"/>
</dbReference>
<dbReference type="GO" id="GO:0009055">
    <property type="term" value="F:electron transfer activity"/>
    <property type="evidence" value="ECO:0007669"/>
    <property type="project" value="InterPro"/>
</dbReference>
<dbReference type="PANTHER" id="PTHR30600">
    <property type="entry name" value="CYTOCHROME C PEROXIDASE-RELATED"/>
    <property type="match status" value="1"/>
</dbReference>
<keyword evidence="5" id="KW-0574">Periplasm</keyword>
<dbReference type="GO" id="GO:0004130">
    <property type="term" value="F:cytochrome-c peroxidase activity"/>
    <property type="evidence" value="ECO:0007669"/>
    <property type="project" value="UniProtKB-EC"/>
</dbReference>